<accession>A0A0F7L7M5</accession>
<proteinExistence type="predicted"/>
<reference evidence="1" key="2">
    <citation type="submission" date="2015-03" db="EMBL/GenBank/DDBJ databases">
        <authorList>
            <person name="Chow C.-E.T."/>
            <person name="Winget D.M."/>
            <person name="White R.A.III."/>
            <person name="Hallam S.J."/>
            <person name="Suttle C.A."/>
        </authorList>
    </citation>
    <scope>NUCLEOTIDE SEQUENCE</scope>
    <source>
        <strain evidence="1">Oxic1_5</strain>
    </source>
</reference>
<reference evidence="1" key="1">
    <citation type="journal article" date="2015" name="Front. Microbiol.">
        <title>Combining genomic sequencing methods to explore viral diversity and reveal potential virus-host interactions.</title>
        <authorList>
            <person name="Chow C.E."/>
            <person name="Winget D.M."/>
            <person name="White R.A.III."/>
            <person name="Hallam S.J."/>
            <person name="Suttle C.A."/>
        </authorList>
    </citation>
    <scope>NUCLEOTIDE SEQUENCE</scope>
    <source>
        <strain evidence="1">Oxic1_5</strain>
    </source>
</reference>
<organism evidence="1">
    <name type="scientific">uncultured marine virus</name>
    <dbReference type="NCBI Taxonomy" id="186617"/>
    <lineage>
        <taxon>Viruses</taxon>
        <taxon>environmental samples</taxon>
    </lineage>
</organism>
<dbReference type="EMBL" id="KR029600">
    <property type="protein sequence ID" value="AKH47940.1"/>
    <property type="molecule type" value="Genomic_DNA"/>
</dbReference>
<protein>
    <submittedName>
        <fullName evidence="1">Uncharacterized protein</fullName>
    </submittedName>
</protein>
<evidence type="ECO:0000313" key="1">
    <source>
        <dbReference type="EMBL" id="AKH47940.1"/>
    </source>
</evidence>
<sequence length="56" mass="6577">MGCFTATRSLCYLNFISFRVFRYVGCCCKGVCVRPCDGNFKRNIFFSSIFDRYFIC</sequence>
<name>A0A0F7L7M5_9VIRU</name>